<feature type="chain" id="PRO_5012664887" evidence="1">
    <location>
        <begin position="30"/>
        <end position="77"/>
    </location>
</feature>
<dbReference type="Proteomes" id="UP000192448">
    <property type="component" value="Unassembled WGS sequence"/>
</dbReference>
<organism evidence="2 3">
    <name type="scientific">Mycobacterium aquaticum</name>
    <dbReference type="NCBI Taxonomy" id="1927124"/>
    <lineage>
        <taxon>Bacteria</taxon>
        <taxon>Bacillati</taxon>
        <taxon>Actinomycetota</taxon>
        <taxon>Actinomycetes</taxon>
        <taxon>Mycobacteriales</taxon>
        <taxon>Mycobacteriaceae</taxon>
        <taxon>Mycobacterium</taxon>
    </lineage>
</organism>
<dbReference type="EMBL" id="MVHF01000014">
    <property type="protein sequence ID" value="ORA34869.1"/>
    <property type="molecule type" value="Genomic_DNA"/>
</dbReference>
<gene>
    <name evidence="2" type="ORF">BST13_15640</name>
</gene>
<sequence>MSGCARHLGSLLAAAGVGVAMLTAAPAGAVPKCINTTPTTTQCQTNGSTQIVTTPPATNFSPGWGWGIGLGGFSIVW</sequence>
<evidence type="ECO:0000256" key="1">
    <source>
        <dbReference type="SAM" id="SignalP"/>
    </source>
</evidence>
<evidence type="ECO:0000313" key="3">
    <source>
        <dbReference type="Proteomes" id="UP000192448"/>
    </source>
</evidence>
<evidence type="ECO:0000313" key="2">
    <source>
        <dbReference type="EMBL" id="ORA34869.1"/>
    </source>
</evidence>
<keyword evidence="3" id="KW-1185">Reference proteome</keyword>
<dbReference type="RefSeq" id="WP_083164943.1">
    <property type="nucleotide sequence ID" value="NZ_MVHF01000014.1"/>
</dbReference>
<comment type="caution">
    <text evidence="2">The sequence shown here is derived from an EMBL/GenBank/DDBJ whole genome shotgun (WGS) entry which is preliminary data.</text>
</comment>
<name>A0A1X0AY00_9MYCO</name>
<keyword evidence="1" id="KW-0732">Signal</keyword>
<feature type="signal peptide" evidence="1">
    <location>
        <begin position="1"/>
        <end position="29"/>
    </location>
</feature>
<dbReference type="AlphaFoldDB" id="A0A1X0AY00"/>
<accession>A0A1X0AY00</accession>
<reference evidence="2 3" key="1">
    <citation type="submission" date="2017-02" db="EMBL/GenBank/DDBJ databases">
        <title>The new phylogeny of genus Mycobacterium.</title>
        <authorList>
            <person name="Tortoli E."/>
            <person name="Trovato A."/>
            <person name="Cirillo D.M."/>
        </authorList>
    </citation>
    <scope>NUCLEOTIDE SEQUENCE [LARGE SCALE GENOMIC DNA]</scope>
    <source>
        <strain evidence="2 3">RW6</strain>
    </source>
</reference>
<proteinExistence type="predicted"/>
<protein>
    <submittedName>
        <fullName evidence="2">Uncharacterized protein</fullName>
    </submittedName>
</protein>
<dbReference type="STRING" id="1927124.BST13_15640"/>